<comment type="caution">
    <text evidence="1">The sequence shown here is derived from an EMBL/GenBank/DDBJ whole genome shotgun (WGS) entry which is preliminary data.</text>
</comment>
<dbReference type="AlphaFoldDB" id="A0A8J5J799"/>
<name>A0A8J5J799_9STRA</name>
<sequence length="64" mass="7416">MKNAKHSCRTSLAKSAHSYRSRYTQVHANEMSQVVVLPFSFECYLTDNTIPPKPSQVLMRFLRL</sequence>
<keyword evidence="2" id="KW-1185">Reference proteome</keyword>
<organism evidence="1 2">
    <name type="scientific">Phytophthora aleatoria</name>
    <dbReference type="NCBI Taxonomy" id="2496075"/>
    <lineage>
        <taxon>Eukaryota</taxon>
        <taxon>Sar</taxon>
        <taxon>Stramenopiles</taxon>
        <taxon>Oomycota</taxon>
        <taxon>Peronosporomycetes</taxon>
        <taxon>Peronosporales</taxon>
        <taxon>Peronosporaceae</taxon>
        <taxon>Phytophthora</taxon>
    </lineage>
</organism>
<reference evidence="1" key="1">
    <citation type="submission" date="2021-01" db="EMBL/GenBank/DDBJ databases">
        <title>Phytophthora aleatoria, a newly-described species from Pinus radiata is distinct from Phytophthora cactorum isolates based on comparative genomics.</title>
        <authorList>
            <person name="Mcdougal R."/>
            <person name="Panda P."/>
            <person name="Williams N."/>
            <person name="Studholme D.J."/>
        </authorList>
    </citation>
    <scope>NUCLEOTIDE SEQUENCE</scope>
    <source>
        <strain evidence="1">NZFS 4037</strain>
    </source>
</reference>
<accession>A0A8J5J799</accession>
<gene>
    <name evidence="1" type="ORF">JG688_00008982</name>
</gene>
<protein>
    <submittedName>
        <fullName evidence="1">Uncharacterized protein</fullName>
    </submittedName>
</protein>
<proteinExistence type="predicted"/>
<evidence type="ECO:0000313" key="1">
    <source>
        <dbReference type="EMBL" id="KAG6961642.1"/>
    </source>
</evidence>
<evidence type="ECO:0000313" key="2">
    <source>
        <dbReference type="Proteomes" id="UP000709295"/>
    </source>
</evidence>
<dbReference type="Proteomes" id="UP000709295">
    <property type="component" value="Unassembled WGS sequence"/>
</dbReference>
<dbReference type="EMBL" id="JAENGY010000496">
    <property type="protein sequence ID" value="KAG6961642.1"/>
    <property type="molecule type" value="Genomic_DNA"/>
</dbReference>